<dbReference type="EMBL" id="GBXM01096611">
    <property type="protein sequence ID" value="JAH11966.1"/>
    <property type="molecule type" value="Transcribed_RNA"/>
</dbReference>
<reference evidence="1" key="1">
    <citation type="submission" date="2014-11" db="EMBL/GenBank/DDBJ databases">
        <authorList>
            <person name="Amaro Gonzalez C."/>
        </authorList>
    </citation>
    <scope>NUCLEOTIDE SEQUENCE</scope>
</reference>
<proteinExistence type="predicted"/>
<organism evidence="1">
    <name type="scientific">Anguilla anguilla</name>
    <name type="common">European freshwater eel</name>
    <name type="synonym">Muraena anguilla</name>
    <dbReference type="NCBI Taxonomy" id="7936"/>
    <lineage>
        <taxon>Eukaryota</taxon>
        <taxon>Metazoa</taxon>
        <taxon>Chordata</taxon>
        <taxon>Craniata</taxon>
        <taxon>Vertebrata</taxon>
        <taxon>Euteleostomi</taxon>
        <taxon>Actinopterygii</taxon>
        <taxon>Neopterygii</taxon>
        <taxon>Teleostei</taxon>
        <taxon>Anguilliformes</taxon>
        <taxon>Anguillidae</taxon>
        <taxon>Anguilla</taxon>
    </lineage>
</organism>
<name>A0A0E9QT73_ANGAN</name>
<dbReference type="EMBL" id="GBXM01088930">
    <property type="protein sequence ID" value="JAH19647.1"/>
    <property type="molecule type" value="Transcribed_RNA"/>
</dbReference>
<reference evidence="1" key="2">
    <citation type="journal article" date="2015" name="Fish Shellfish Immunol.">
        <title>Early steps in the European eel (Anguilla anguilla)-Vibrio vulnificus interaction in the gills: Role of the RtxA13 toxin.</title>
        <authorList>
            <person name="Callol A."/>
            <person name="Pajuelo D."/>
            <person name="Ebbesson L."/>
            <person name="Teles M."/>
            <person name="MacKenzie S."/>
            <person name="Amaro C."/>
        </authorList>
    </citation>
    <scope>NUCLEOTIDE SEQUENCE</scope>
</reference>
<protein>
    <submittedName>
        <fullName evidence="1">Uncharacterized protein</fullName>
    </submittedName>
</protein>
<evidence type="ECO:0000313" key="1">
    <source>
        <dbReference type="EMBL" id="JAH19647.1"/>
    </source>
</evidence>
<sequence length="75" mass="8732">MGLINIGAQMQLLKHERYLQFSNSPPLTPMEGVNQRWRAETQFSQERRVKMSVQSTHVHISMQLSYATHHKPEQG</sequence>
<accession>A0A0E9QT73</accession>
<dbReference type="AlphaFoldDB" id="A0A0E9QT73"/>